<dbReference type="SUPFAM" id="SSF69318">
    <property type="entry name" value="Integrin alpha N-terminal domain"/>
    <property type="match status" value="1"/>
</dbReference>
<sequence length="959" mass="92519">MTTTLSPSLNGARPVRALLAGLGLGLALLPGLAWAQPTITAFAPAANALNVPRTSAVRATFSQSLTVASAGALRVYSSQHGGLRSQAPTPAIISGNTLTYTPPAGRPFLPGETVFSTVTRAAASTAGPLARPRVTQFTTATSPASPGAFAGGSDPAVGSRPSHPVLADVDGDGDLDLLTANAASRSVSVRLNGGDATGSNTGVFSAGSESFLNNAPQSLAVGDVDGDGDLDFVVAEAFSNGTVSIRLNGGDNTGSNTGVFGGGTTVSVGLSTIYATLGDVDGDGDLDLLYTSGPGTGLGRVVALLNGGNASGSNTGVFSTSAATAVNVGNSPNNIAVGDVDGDGDLDVLTANFGISSVPTSTVSVRLNGSDNTGSNTGIFGGTQNVTVGNRPSFVALGDVDGDGDLDFVASNALDNTVSVRLNGGDATGSNTGVFSAGSDLAVGADPRGVTLGDVDGDGDLDLLSANMNGGVNLRLNGGDATGSNTGVFSGNASVAVGVNPNYATLGDVDGDGDLDLVTANYNVAGTTSVRLNGGVAVAPAITGLAPTSGPVGTSVTVTGVRLGTATGLTMNGVAIPLANITANTGTSLTFTVPATATSGPVTVTNAGGTSLASSQAFAVTPSLSGLATSAGTLSPAFAGGTLAYTLTVPGFTTSLSLTPTNAQTPGGTITVNGAAVPSGGASAPVALAPGNNTITVVVTEPGGTASTTYTLTVTRTPCAVTARAQDLSLPLGADGTATLAPAAFSSGSSSTCGAVTLSLSQSTFTCANLGPNVVTLTVTDGFGGAATATALVTVLAPPPATLTALTPSTATAGATVTAIGTNLAGATTLMVNGAPATITGLTATGFSFVVPAGASATGSLVLTLPCGQTLSQPFGLLPARAARANAPLTLSPNPARASVAVAGLPAAAPVAVYDALGRPVARATADAAGTARLALPAGLAAGVYIVRSGAQARRLTVE</sequence>
<feature type="domain" description="Cadherin-like beta-sandwich-like" evidence="4">
    <location>
        <begin position="633"/>
        <end position="716"/>
    </location>
</feature>
<feature type="domain" description="SbsA Ig-like" evidence="5">
    <location>
        <begin position="36"/>
        <end position="139"/>
    </location>
</feature>
<dbReference type="RefSeq" id="WP_305009274.1">
    <property type="nucleotide sequence ID" value="NZ_JAUQSY010000028.1"/>
</dbReference>
<evidence type="ECO:0000259" key="5">
    <source>
        <dbReference type="Pfam" id="PF13205"/>
    </source>
</evidence>
<dbReference type="Pfam" id="PF13205">
    <property type="entry name" value="Big_5"/>
    <property type="match status" value="1"/>
</dbReference>
<comment type="caution">
    <text evidence="6">The sequence shown here is derived from an EMBL/GenBank/DDBJ whole genome shotgun (WGS) entry which is preliminary data.</text>
</comment>
<name>A0ABT9BHR7_9BACT</name>
<evidence type="ECO:0000313" key="7">
    <source>
        <dbReference type="Proteomes" id="UP001176429"/>
    </source>
</evidence>
<dbReference type="Pfam" id="PF01833">
    <property type="entry name" value="TIG"/>
    <property type="match status" value="1"/>
</dbReference>
<keyword evidence="1" id="KW-0732">Signal</keyword>
<dbReference type="CDD" id="cd00102">
    <property type="entry name" value="IPT"/>
    <property type="match status" value="1"/>
</dbReference>
<dbReference type="SUPFAM" id="SSF81296">
    <property type="entry name" value="E set domains"/>
    <property type="match status" value="2"/>
</dbReference>
<dbReference type="InterPro" id="IPR013783">
    <property type="entry name" value="Ig-like_fold"/>
</dbReference>
<dbReference type="Pfam" id="PF13517">
    <property type="entry name" value="FG-GAP_3"/>
    <property type="match status" value="2"/>
</dbReference>
<dbReference type="PANTHER" id="PTHR46580">
    <property type="entry name" value="SENSOR KINASE-RELATED"/>
    <property type="match status" value="1"/>
</dbReference>
<feature type="domain" description="IPT/TIG" evidence="3">
    <location>
        <begin position="802"/>
        <end position="865"/>
    </location>
</feature>
<reference evidence="6" key="1">
    <citation type="submission" date="2023-07" db="EMBL/GenBank/DDBJ databases">
        <authorList>
            <person name="Kim M.K."/>
        </authorList>
    </citation>
    <scope>NUCLEOTIDE SEQUENCE</scope>
    <source>
        <strain evidence="6">ASUV-10-1</strain>
    </source>
</reference>
<evidence type="ECO:0000259" key="4">
    <source>
        <dbReference type="Pfam" id="PF12733"/>
    </source>
</evidence>
<accession>A0ABT9BHR7</accession>
<dbReference type="Proteomes" id="UP001176429">
    <property type="component" value="Unassembled WGS sequence"/>
</dbReference>
<evidence type="ECO:0000256" key="1">
    <source>
        <dbReference type="ARBA" id="ARBA00022729"/>
    </source>
</evidence>
<evidence type="ECO:0000259" key="3">
    <source>
        <dbReference type="Pfam" id="PF01833"/>
    </source>
</evidence>
<dbReference type="InterPro" id="IPR032812">
    <property type="entry name" value="SbsA_Ig"/>
</dbReference>
<dbReference type="InterPro" id="IPR013517">
    <property type="entry name" value="FG-GAP"/>
</dbReference>
<evidence type="ECO:0000313" key="6">
    <source>
        <dbReference type="EMBL" id="MDO7877815.1"/>
    </source>
</evidence>
<dbReference type="InterPro" id="IPR014756">
    <property type="entry name" value="Ig_E-set"/>
</dbReference>
<proteinExistence type="predicted"/>
<protein>
    <submittedName>
        <fullName evidence="6">FG-GAP-like repeat-containing protein</fullName>
    </submittedName>
</protein>
<keyword evidence="7" id="KW-1185">Reference proteome</keyword>
<dbReference type="Pfam" id="PF12733">
    <property type="entry name" value="Cadherin-like"/>
    <property type="match status" value="1"/>
</dbReference>
<feature type="region of interest" description="Disordered" evidence="2">
    <location>
        <begin position="139"/>
        <end position="161"/>
    </location>
</feature>
<gene>
    <name evidence="6" type="ORF">Q5H93_23970</name>
</gene>
<evidence type="ECO:0000256" key="2">
    <source>
        <dbReference type="SAM" id="MobiDB-lite"/>
    </source>
</evidence>
<dbReference type="Gene3D" id="2.130.10.130">
    <property type="entry name" value="Integrin alpha, N-terminal"/>
    <property type="match status" value="1"/>
</dbReference>
<dbReference type="PANTHER" id="PTHR46580:SF2">
    <property type="entry name" value="MAM DOMAIN-CONTAINING PROTEIN"/>
    <property type="match status" value="1"/>
</dbReference>
<dbReference type="Gene3D" id="2.60.40.10">
    <property type="entry name" value="Immunoglobulins"/>
    <property type="match status" value="2"/>
</dbReference>
<dbReference type="InterPro" id="IPR025883">
    <property type="entry name" value="Cadherin-like_domain"/>
</dbReference>
<dbReference type="EMBL" id="JAUQSY010000028">
    <property type="protein sequence ID" value="MDO7877815.1"/>
    <property type="molecule type" value="Genomic_DNA"/>
</dbReference>
<dbReference type="InterPro" id="IPR002909">
    <property type="entry name" value="IPT_dom"/>
</dbReference>
<dbReference type="InterPro" id="IPR028994">
    <property type="entry name" value="Integrin_alpha_N"/>
</dbReference>
<organism evidence="6 7">
    <name type="scientific">Hymenobacter aranciens</name>
    <dbReference type="NCBI Taxonomy" id="3063996"/>
    <lineage>
        <taxon>Bacteria</taxon>
        <taxon>Pseudomonadati</taxon>
        <taxon>Bacteroidota</taxon>
        <taxon>Cytophagia</taxon>
        <taxon>Cytophagales</taxon>
        <taxon>Hymenobacteraceae</taxon>
        <taxon>Hymenobacter</taxon>
    </lineage>
</organism>